<evidence type="ECO:0000256" key="2">
    <source>
        <dbReference type="ARBA" id="ARBA00009441"/>
    </source>
</evidence>
<dbReference type="GO" id="GO:0043590">
    <property type="term" value="C:bacterial nucleoid"/>
    <property type="evidence" value="ECO:0007669"/>
    <property type="project" value="TreeGrafter"/>
</dbReference>
<proteinExistence type="inferred from homology"/>
<dbReference type="Gene3D" id="3.40.50.300">
    <property type="entry name" value="P-loop containing nucleotide triphosphate hydrolases"/>
    <property type="match status" value="2"/>
</dbReference>
<evidence type="ECO:0000313" key="10">
    <source>
        <dbReference type="EMBL" id="QCI85937.1"/>
    </source>
</evidence>
<evidence type="ECO:0000256" key="6">
    <source>
        <dbReference type="ARBA" id="ARBA00022840"/>
    </source>
</evidence>
<dbReference type="CDD" id="cd03241">
    <property type="entry name" value="ABC_RecN"/>
    <property type="match status" value="2"/>
</dbReference>
<dbReference type="AlphaFoldDB" id="A0A4D7CU80"/>
<dbReference type="KEGG" id="vao:FA707_02710"/>
<protein>
    <recommendedName>
        <fullName evidence="3 9">DNA repair protein RecN</fullName>
    </recommendedName>
    <alternativeName>
        <fullName evidence="8 9">Recombination protein N</fullName>
    </alternativeName>
</protein>
<keyword evidence="4" id="KW-0547">Nucleotide-binding</keyword>
<dbReference type="InterPro" id="IPR004604">
    <property type="entry name" value="DNA_recomb/repair_RecN"/>
</dbReference>
<organism evidence="10 11">
    <name type="scientific">Vagococcus zengguangii</name>
    <dbReference type="NCBI Taxonomy" id="2571750"/>
    <lineage>
        <taxon>Bacteria</taxon>
        <taxon>Bacillati</taxon>
        <taxon>Bacillota</taxon>
        <taxon>Bacilli</taxon>
        <taxon>Lactobacillales</taxon>
        <taxon>Enterococcaceae</taxon>
        <taxon>Vagococcus</taxon>
    </lineage>
</organism>
<dbReference type="FunFam" id="3.40.50.300:FF:000319">
    <property type="entry name" value="DNA repair protein RecN"/>
    <property type="match status" value="1"/>
</dbReference>
<dbReference type="GO" id="GO:0006281">
    <property type="term" value="P:DNA repair"/>
    <property type="evidence" value="ECO:0007669"/>
    <property type="project" value="UniProtKB-KW"/>
</dbReference>
<dbReference type="GO" id="GO:0005524">
    <property type="term" value="F:ATP binding"/>
    <property type="evidence" value="ECO:0007669"/>
    <property type="project" value="UniProtKB-KW"/>
</dbReference>
<name>A0A4D7CU80_9ENTE</name>
<evidence type="ECO:0000256" key="8">
    <source>
        <dbReference type="ARBA" id="ARBA00033408"/>
    </source>
</evidence>
<evidence type="ECO:0000256" key="9">
    <source>
        <dbReference type="PIRNR" id="PIRNR003128"/>
    </source>
</evidence>
<dbReference type="GO" id="GO:0009432">
    <property type="term" value="P:SOS response"/>
    <property type="evidence" value="ECO:0007669"/>
    <property type="project" value="TreeGrafter"/>
</dbReference>
<dbReference type="FunFam" id="3.40.50.300:FF:000356">
    <property type="entry name" value="DNA repair protein RecN"/>
    <property type="match status" value="1"/>
</dbReference>
<evidence type="ECO:0000256" key="5">
    <source>
        <dbReference type="ARBA" id="ARBA00022763"/>
    </source>
</evidence>
<gene>
    <name evidence="10" type="primary">recN</name>
    <name evidence="10" type="ORF">FA707_02710</name>
</gene>
<dbReference type="EMBL" id="CP039712">
    <property type="protein sequence ID" value="QCI85937.1"/>
    <property type="molecule type" value="Genomic_DNA"/>
</dbReference>
<reference evidence="10 11" key="1">
    <citation type="submission" date="2019-04" db="EMBL/GenBank/DDBJ databases">
        <title>Vagococcus sp. nov., isolated from faeces of yaks (Bos grunniens).</title>
        <authorList>
            <person name="Ge Y."/>
        </authorList>
    </citation>
    <scope>NUCLEOTIDE SEQUENCE [LARGE SCALE GENOMIC DNA]</scope>
    <source>
        <strain evidence="10 11">MN-17</strain>
    </source>
</reference>
<keyword evidence="7 9" id="KW-0234">DNA repair</keyword>
<keyword evidence="11" id="KW-1185">Reference proteome</keyword>
<sequence length="558" mass="63305">MLEELVIKNFAIISDLRLSFEKGMTVLTGETGAGKSIIIDAVGLLVGGRGSADFIRHGEDKSILEGQFFVNQRVLPELQEVMENLGIEMDDPTVIISRTLFRSGKNICRVNNQLVNTTALKQIGQYLVDIHGQHEHQELMNSERHIGYLDQFASQEIQPVLTEYQTAFQQQQTLARQLRQLETNEKEFVQRMDMLNFQREEIETAEIVIGEEQKLLEERQMLVNHQKITDALNMSYQFIQNDEMNSLSNIGQAMSELETISDLTEDFKTLYEEVSSSYYQLEEAARTIQSELSGMEMDEERLNHVEERLNTIRQMKRKYGDSEESILEHYQNVVKELDESMFSGAKQERLEKELDAASEQVSDLADQLSTIRQAHAVVLEEAIVTQLKDLYLDKTVFKVVVEEVKPYELGRDMVTFYISTNPGEEPKPLTKVASGGELSRVMLGMKSIFSESQGITSIIFDEVDTGVSGRVAQAIANKIHQIATDSQVLCITHLPQVAAAADHHYFIEKNVVDERTQTTVYPLAEVQRIDEVARMLAGEVITDLSKQHAKELLNMSTN</sequence>
<dbReference type="InterPro" id="IPR003395">
    <property type="entry name" value="RecF/RecN/SMC_N"/>
</dbReference>
<keyword evidence="5 9" id="KW-0227">DNA damage</keyword>
<accession>A0A4D7CU80</accession>
<evidence type="ECO:0000256" key="3">
    <source>
        <dbReference type="ARBA" id="ARBA00021315"/>
    </source>
</evidence>
<evidence type="ECO:0000256" key="1">
    <source>
        <dbReference type="ARBA" id="ARBA00003618"/>
    </source>
</evidence>
<dbReference type="NCBIfam" id="TIGR00634">
    <property type="entry name" value="recN"/>
    <property type="match status" value="1"/>
</dbReference>
<dbReference type="OrthoDB" id="9806954at2"/>
<evidence type="ECO:0000313" key="11">
    <source>
        <dbReference type="Proteomes" id="UP000298615"/>
    </source>
</evidence>
<dbReference type="Pfam" id="PF02463">
    <property type="entry name" value="SMC_N"/>
    <property type="match status" value="1"/>
</dbReference>
<keyword evidence="6" id="KW-0067">ATP-binding</keyword>
<evidence type="ECO:0000256" key="7">
    <source>
        <dbReference type="ARBA" id="ARBA00023204"/>
    </source>
</evidence>
<dbReference type="PANTHER" id="PTHR11059:SF0">
    <property type="entry name" value="DNA REPAIR PROTEIN RECN"/>
    <property type="match status" value="1"/>
</dbReference>
<evidence type="ECO:0000256" key="4">
    <source>
        <dbReference type="ARBA" id="ARBA00022741"/>
    </source>
</evidence>
<comment type="similarity">
    <text evidence="2 9">Belongs to the RecN family.</text>
</comment>
<dbReference type="PIRSF" id="PIRSF003128">
    <property type="entry name" value="RecN"/>
    <property type="match status" value="1"/>
</dbReference>
<comment type="function">
    <text evidence="1 9">May be involved in recombinational repair of damaged DNA.</text>
</comment>
<dbReference type="RefSeq" id="WP_136952778.1">
    <property type="nucleotide sequence ID" value="NZ_CP039712.1"/>
</dbReference>
<dbReference type="SUPFAM" id="SSF52540">
    <property type="entry name" value="P-loop containing nucleoside triphosphate hydrolases"/>
    <property type="match status" value="2"/>
</dbReference>
<dbReference type="GO" id="GO:0006310">
    <property type="term" value="P:DNA recombination"/>
    <property type="evidence" value="ECO:0007669"/>
    <property type="project" value="InterPro"/>
</dbReference>
<dbReference type="InterPro" id="IPR027417">
    <property type="entry name" value="P-loop_NTPase"/>
</dbReference>
<dbReference type="PANTHER" id="PTHR11059">
    <property type="entry name" value="DNA REPAIR PROTEIN RECN"/>
    <property type="match status" value="1"/>
</dbReference>
<dbReference type="Proteomes" id="UP000298615">
    <property type="component" value="Chromosome"/>
</dbReference>